<feature type="chain" id="PRO_5030878816" description="Chalcone isomerase domain-containing protein" evidence="1">
    <location>
        <begin position="24"/>
        <end position="175"/>
    </location>
</feature>
<proteinExistence type="predicted"/>
<keyword evidence="4" id="KW-1185">Reference proteome</keyword>
<dbReference type="RefSeq" id="WP_183724818.1">
    <property type="nucleotide sequence ID" value="NZ_JACHBW010000008.1"/>
</dbReference>
<name>A0A7W9TZ02_9BURK</name>
<reference evidence="3 4" key="1">
    <citation type="submission" date="2020-08" db="EMBL/GenBank/DDBJ databases">
        <title>Above-ground endophytic microbial communities from plants in different locations in the United States.</title>
        <authorList>
            <person name="Frank C."/>
        </authorList>
    </citation>
    <scope>NUCLEOTIDE SEQUENCE [LARGE SCALE GENOMIC DNA]</scope>
    <source>
        <strain evidence="3 4">WP4_2_2</strain>
    </source>
</reference>
<organism evidence="3 4">
    <name type="scientific">Paraburkholderia bannensis</name>
    <dbReference type="NCBI Taxonomy" id="765414"/>
    <lineage>
        <taxon>Bacteria</taxon>
        <taxon>Pseudomonadati</taxon>
        <taxon>Pseudomonadota</taxon>
        <taxon>Betaproteobacteria</taxon>
        <taxon>Burkholderiales</taxon>
        <taxon>Burkholderiaceae</taxon>
        <taxon>Paraburkholderia</taxon>
    </lineage>
</organism>
<sequence>MQSKLACIGIALIVGFLCPPASAGCRADVPQAHLMGTGPFCFLGFCLYDAQLWAEDPTRIFDEPFALLITYRKTIKARKLVDTGIDEMERLAPTPLPKATLDDWRGDMTRAFRDVAPGDQLCGVFLPGRGARFYANGSLTAEVNDAAFALAFFRIWLDPNTRASDLRRNLLGITQ</sequence>
<protein>
    <recommendedName>
        <fullName evidence="2">Chalcone isomerase domain-containing protein</fullName>
    </recommendedName>
</protein>
<feature type="signal peptide" evidence="1">
    <location>
        <begin position="1"/>
        <end position="23"/>
    </location>
</feature>
<dbReference type="EMBL" id="JACHBW010000008">
    <property type="protein sequence ID" value="MBB6103311.1"/>
    <property type="molecule type" value="Genomic_DNA"/>
</dbReference>
<dbReference type="Pfam" id="PF16036">
    <property type="entry name" value="Chalcone_3"/>
    <property type="match status" value="1"/>
</dbReference>
<comment type="caution">
    <text evidence="3">The sequence shown here is derived from an EMBL/GenBank/DDBJ whole genome shotgun (WGS) entry which is preliminary data.</text>
</comment>
<evidence type="ECO:0000259" key="2">
    <source>
        <dbReference type="Pfam" id="PF16036"/>
    </source>
</evidence>
<evidence type="ECO:0000313" key="4">
    <source>
        <dbReference type="Proteomes" id="UP000571554"/>
    </source>
</evidence>
<dbReference type="InterPro" id="IPR016087">
    <property type="entry name" value="Chalcone_isomerase"/>
</dbReference>
<dbReference type="PROSITE" id="PS51257">
    <property type="entry name" value="PROKAR_LIPOPROTEIN"/>
    <property type="match status" value="1"/>
</dbReference>
<gene>
    <name evidence="3" type="ORF">F4827_003166</name>
</gene>
<evidence type="ECO:0000313" key="3">
    <source>
        <dbReference type="EMBL" id="MBB6103311.1"/>
    </source>
</evidence>
<dbReference type="AlphaFoldDB" id="A0A7W9TZ02"/>
<keyword evidence="1" id="KW-0732">Signal</keyword>
<feature type="domain" description="Chalcone isomerase" evidence="2">
    <location>
        <begin position="57"/>
        <end position="172"/>
    </location>
</feature>
<evidence type="ECO:0000256" key="1">
    <source>
        <dbReference type="SAM" id="SignalP"/>
    </source>
</evidence>
<dbReference type="Proteomes" id="UP000571554">
    <property type="component" value="Unassembled WGS sequence"/>
</dbReference>
<accession>A0A7W9TZ02</accession>